<dbReference type="Proteomes" id="UP001515480">
    <property type="component" value="Unassembled WGS sequence"/>
</dbReference>
<comment type="subcellular location">
    <subcellularLocation>
        <location evidence="1">Cytoplasm</location>
    </subcellularLocation>
</comment>
<proteinExistence type="predicted"/>
<evidence type="ECO:0000256" key="3">
    <source>
        <dbReference type="ARBA" id="ARBA00022737"/>
    </source>
</evidence>
<dbReference type="InterPro" id="IPR001660">
    <property type="entry name" value="SAM"/>
</dbReference>
<keyword evidence="3" id="KW-0677">Repeat</keyword>
<dbReference type="AlphaFoldDB" id="A0AB34K8L2"/>
<dbReference type="PANTHER" id="PTHR22998:SF1">
    <property type="entry name" value="NAD(+) HYDROLASE SARM1"/>
    <property type="match status" value="1"/>
</dbReference>
<dbReference type="Gene3D" id="1.10.150.50">
    <property type="entry name" value="Transcription Factor, Ets-1"/>
    <property type="match status" value="2"/>
</dbReference>
<feature type="chain" id="PRO_5044349107" description="SAM domain-containing protein" evidence="5">
    <location>
        <begin position="19"/>
        <end position="199"/>
    </location>
</feature>
<evidence type="ECO:0000256" key="5">
    <source>
        <dbReference type="SAM" id="SignalP"/>
    </source>
</evidence>
<protein>
    <recommendedName>
        <fullName evidence="6">SAM domain-containing protein</fullName>
    </recommendedName>
</protein>
<evidence type="ECO:0000256" key="1">
    <source>
        <dbReference type="ARBA" id="ARBA00004496"/>
    </source>
</evidence>
<dbReference type="PANTHER" id="PTHR22998">
    <property type="entry name" value="SARM1"/>
    <property type="match status" value="1"/>
</dbReference>
<keyword evidence="8" id="KW-1185">Reference proteome</keyword>
<dbReference type="InterPro" id="IPR039184">
    <property type="entry name" value="SARM1"/>
</dbReference>
<keyword evidence="2" id="KW-0963">Cytoplasm</keyword>
<dbReference type="InterPro" id="IPR013761">
    <property type="entry name" value="SAM/pointed_sf"/>
</dbReference>
<evidence type="ECO:0000256" key="4">
    <source>
        <dbReference type="ARBA" id="ARBA00022801"/>
    </source>
</evidence>
<evidence type="ECO:0000313" key="8">
    <source>
        <dbReference type="Proteomes" id="UP001515480"/>
    </source>
</evidence>
<name>A0AB34K8L2_PRYPA</name>
<keyword evidence="4" id="KW-0378">Hydrolase</keyword>
<gene>
    <name evidence="7" type="ORF">AB1Y20_000603</name>
</gene>
<dbReference type="GO" id="GO:0003953">
    <property type="term" value="F:NAD+ nucleosidase activity"/>
    <property type="evidence" value="ECO:0007669"/>
    <property type="project" value="InterPro"/>
</dbReference>
<dbReference type="PROSITE" id="PS50105">
    <property type="entry name" value="SAM_DOMAIN"/>
    <property type="match status" value="2"/>
</dbReference>
<evidence type="ECO:0000256" key="2">
    <source>
        <dbReference type="ARBA" id="ARBA00022490"/>
    </source>
</evidence>
<keyword evidence="5" id="KW-0732">Signal</keyword>
<organism evidence="7 8">
    <name type="scientific">Prymnesium parvum</name>
    <name type="common">Toxic golden alga</name>
    <dbReference type="NCBI Taxonomy" id="97485"/>
    <lineage>
        <taxon>Eukaryota</taxon>
        <taxon>Haptista</taxon>
        <taxon>Haptophyta</taxon>
        <taxon>Prymnesiophyceae</taxon>
        <taxon>Prymnesiales</taxon>
        <taxon>Prymnesiaceae</taxon>
        <taxon>Prymnesium</taxon>
    </lineage>
</organism>
<sequence length="199" mass="22525">MAARHVLSTLVLCTCACAFPPRELEPPNAPELWGVSDVLDWVESIGFAEYRKVFEEASVDGAKLLGLTSDSLQSGLLIASAEHALAMEMELRELMYRRGLLSSFERKEHRRIYPSPADWGVREVVDFLEQMGLGKYKNQFLMEQVDGSDLVRLPLPKLKELLDVAPNEYEENERALELLTALIEQLKRRLPLSSGHDEL</sequence>
<dbReference type="GO" id="GO:0034128">
    <property type="term" value="P:negative regulation of MyD88-independent toll-like receptor signaling pathway"/>
    <property type="evidence" value="ECO:0007669"/>
    <property type="project" value="InterPro"/>
</dbReference>
<dbReference type="GO" id="GO:0035591">
    <property type="term" value="F:signaling adaptor activity"/>
    <property type="evidence" value="ECO:0007669"/>
    <property type="project" value="InterPro"/>
</dbReference>
<accession>A0AB34K8L2</accession>
<dbReference type="SMART" id="SM00454">
    <property type="entry name" value="SAM"/>
    <property type="match status" value="2"/>
</dbReference>
<evidence type="ECO:0000313" key="7">
    <source>
        <dbReference type="EMBL" id="KAL1529662.1"/>
    </source>
</evidence>
<dbReference type="SUPFAM" id="SSF47769">
    <property type="entry name" value="SAM/Pointed domain"/>
    <property type="match status" value="2"/>
</dbReference>
<feature type="domain" description="SAM" evidence="6">
    <location>
        <begin position="119"/>
        <end position="185"/>
    </location>
</feature>
<feature type="signal peptide" evidence="5">
    <location>
        <begin position="1"/>
        <end position="18"/>
    </location>
</feature>
<evidence type="ECO:0000259" key="6">
    <source>
        <dbReference type="PROSITE" id="PS50105"/>
    </source>
</evidence>
<dbReference type="Pfam" id="PF00536">
    <property type="entry name" value="SAM_1"/>
    <property type="match status" value="1"/>
</dbReference>
<feature type="domain" description="SAM" evidence="6">
    <location>
        <begin position="33"/>
        <end position="97"/>
    </location>
</feature>
<dbReference type="GO" id="GO:0005737">
    <property type="term" value="C:cytoplasm"/>
    <property type="evidence" value="ECO:0007669"/>
    <property type="project" value="UniProtKB-SubCell"/>
</dbReference>
<dbReference type="Pfam" id="PF07647">
    <property type="entry name" value="SAM_2"/>
    <property type="match status" value="1"/>
</dbReference>
<dbReference type="EMBL" id="JBGBPQ010000001">
    <property type="protein sequence ID" value="KAL1529662.1"/>
    <property type="molecule type" value="Genomic_DNA"/>
</dbReference>
<reference evidence="7 8" key="1">
    <citation type="journal article" date="2024" name="Science">
        <title>Giant polyketide synthase enzymes in the biosynthesis of giant marine polyether toxins.</title>
        <authorList>
            <person name="Fallon T.R."/>
            <person name="Shende V.V."/>
            <person name="Wierzbicki I.H."/>
            <person name="Pendleton A.L."/>
            <person name="Watervoot N.F."/>
            <person name="Auber R.P."/>
            <person name="Gonzalez D.J."/>
            <person name="Wisecaver J.H."/>
            <person name="Moore B.S."/>
        </authorList>
    </citation>
    <scope>NUCLEOTIDE SEQUENCE [LARGE SCALE GENOMIC DNA]</scope>
    <source>
        <strain evidence="7 8">12B1</strain>
    </source>
</reference>
<dbReference type="GO" id="GO:0048678">
    <property type="term" value="P:response to axon injury"/>
    <property type="evidence" value="ECO:0007669"/>
    <property type="project" value="InterPro"/>
</dbReference>
<comment type="caution">
    <text evidence="7">The sequence shown here is derived from an EMBL/GenBank/DDBJ whole genome shotgun (WGS) entry which is preliminary data.</text>
</comment>